<evidence type="ECO:0000259" key="3">
    <source>
        <dbReference type="PROSITE" id="PS51352"/>
    </source>
</evidence>
<dbReference type="PANTHER" id="PTHR45815:SF3">
    <property type="entry name" value="PROTEIN DISULFIDE-ISOMERASE A6"/>
    <property type="match status" value="1"/>
</dbReference>
<dbReference type="Pfam" id="PF00085">
    <property type="entry name" value="Thioredoxin"/>
    <property type="match status" value="1"/>
</dbReference>
<protein>
    <recommendedName>
        <fullName evidence="3">Thioredoxin domain-containing protein</fullName>
    </recommendedName>
</protein>
<dbReference type="PROSITE" id="PS51352">
    <property type="entry name" value="THIOREDOXIN_2"/>
    <property type="match status" value="1"/>
</dbReference>
<dbReference type="PANTHER" id="PTHR45815">
    <property type="entry name" value="PROTEIN DISULFIDE-ISOMERASE A6"/>
    <property type="match status" value="1"/>
</dbReference>
<accession>A0A7S2KB60</accession>
<evidence type="ECO:0000256" key="2">
    <source>
        <dbReference type="SAM" id="SignalP"/>
    </source>
</evidence>
<organism evidence="4">
    <name type="scientific">Leptocylindrus danicus</name>
    <dbReference type="NCBI Taxonomy" id="163516"/>
    <lineage>
        <taxon>Eukaryota</taxon>
        <taxon>Sar</taxon>
        <taxon>Stramenopiles</taxon>
        <taxon>Ochrophyta</taxon>
        <taxon>Bacillariophyta</taxon>
        <taxon>Coscinodiscophyceae</taxon>
        <taxon>Chaetocerotophycidae</taxon>
        <taxon>Leptocylindrales</taxon>
        <taxon>Leptocylindraceae</taxon>
        <taxon>Leptocylindrus</taxon>
    </lineage>
</organism>
<dbReference type="GO" id="GO:0005788">
    <property type="term" value="C:endoplasmic reticulum lumen"/>
    <property type="evidence" value="ECO:0007669"/>
    <property type="project" value="TreeGrafter"/>
</dbReference>
<keyword evidence="2" id="KW-0732">Signal</keyword>
<gene>
    <name evidence="4" type="ORF">LDAN0321_LOCUS7616</name>
</gene>
<dbReference type="EMBL" id="HBGY01012001">
    <property type="protein sequence ID" value="CAD9571730.1"/>
    <property type="molecule type" value="Transcribed_RNA"/>
</dbReference>
<evidence type="ECO:0000256" key="1">
    <source>
        <dbReference type="SAM" id="MobiDB-lite"/>
    </source>
</evidence>
<dbReference type="SUPFAM" id="SSF52833">
    <property type="entry name" value="Thioredoxin-like"/>
    <property type="match status" value="1"/>
</dbReference>
<dbReference type="InterPro" id="IPR036249">
    <property type="entry name" value="Thioredoxin-like_sf"/>
</dbReference>
<proteinExistence type="predicted"/>
<evidence type="ECO:0000313" key="4">
    <source>
        <dbReference type="EMBL" id="CAD9571730.1"/>
    </source>
</evidence>
<feature type="domain" description="Thioredoxin" evidence="3">
    <location>
        <begin position="13"/>
        <end position="134"/>
    </location>
</feature>
<dbReference type="AlphaFoldDB" id="A0A7S2KB60"/>
<dbReference type="InterPro" id="IPR013766">
    <property type="entry name" value="Thioredoxin_domain"/>
</dbReference>
<dbReference type="GO" id="GO:0034976">
    <property type="term" value="P:response to endoplasmic reticulum stress"/>
    <property type="evidence" value="ECO:0007669"/>
    <property type="project" value="TreeGrafter"/>
</dbReference>
<dbReference type="Gene3D" id="3.40.30.10">
    <property type="entry name" value="Glutaredoxin"/>
    <property type="match status" value="1"/>
</dbReference>
<dbReference type="GO" id="GO:0015035">
    <property type="term" value="F:protein-disulfide reductase activity"/>
    <property type="evidence" value="ECO:0007669"/>
    <property type="project" value="TreeGrafter"/>
</dbReference>
<feature type="compositionally biased region" description="Basic and acidic residues" evidence="1">
    <location>
        <begin position="260"/>
        <end position="275"/>
    </location>
</feature>
<name>A0A7S2KB60_9STRA</name>
<feature type="region of interest" description="Disordered" evidence="1">
    <location>
        <begin position="246"/>
        <end position="275"/>
    </location>
</feature>
<feature type="chain" id="PRO_5031329959" description="Thioredoxin domain-containing protein" evidence="2">
    <location>
        <begin position="23"/>
        <end position="275"/>
    </location>
</feature>
<reference evidence="4" key="1">
    <citation type="submission" date="2021-01" db="EMBL/GenBank/DDBJ databases">
        <authorList>
            <person name="Corre E."/>
            <person name="Pelletier E."/>
            <person name="Niang G."/>
            <person name="Scheremetjew M."/>
            <person name="Finn R."/>
            <person name="Kale V."/>
            <person name="Holt S."/>
            <person name="Cochrane G."/>
            <person name="Meng A."/>
            <person name="Brown T."/>
            <person name="Cohen L."/>
        </authorList>
    </citation>
    <scope>NUCLEOTIDE SEQUENCE</scope>
    <source>
        <strain evidence="4">B650</strain>
    </source>
</reference>
<feature type="signal peptide" evidence="2">
    <location>
        <begin position="1"/>
        <end position="22"/>
    </location>
</feature>
<sequence length="275" mass="31122">MINRAPLQLLSLLLALAHTTNAMMDPLAEPEILTAENYVEKTAGKTIFVKFFSPKCEHCVTMAPIWEGLAKQYGKKRHGMIAAVDCSGEGRELCVKNKITNMPAVLWGDPDNLEPYTGGPEFEELYRFARRNLKPFCSANPDRQHLCTAEQNATIAEYEEMLHNGTLDREIMEKEDEIEAARDFFTVEATKLNDLANELHDRKTAVFDPEIMKIMKSVQGYHRYKTVFAKYGLDFETGRPLESDTVVRGEEVVSLDDDDAAPKKEDEEPSRGDEL</sequence>